<reference evidence="1 2" key="1">
    <citation type="submission" date="2024-12" db="EMBL/GenBank/DDBJ databases">
        <title>The unique morphological basis and parallel evolutionary history of personate flowers in Penstemon.</title>
        <authorList>
            <person name="Depatie T.H."/>
            <person name="Wessinger C.A."/>
        </authorList>
    </citation>
    <scope>NUCLEOTIDE SEQUENCE [LARGE SCALE GENOMIC DNA]</scope>
    <source>
        <strain evidence="1">WTNN_2</strain>
        <tissue evidence="1">Leaf</tissue>
    </source>
</reference>
<proteinExistence type="predicted"/>
<gene>
    <name evidence="1" type="ORF">ACJIZ3_011171</name>
</gene>
<dbReference type="AlphaFoldDB" id="A0ABD3UID6"/>
<evidence type="ECO:0000313" key="2">
    <source>
        <dbReference type="Proteomes" id="UP001634393"/>
    </source>
</evidence>
<accession>A0ABD3UID6</accession>
<keyword evidence="2" id="KW-1185">Reference proteome</keyword>
<name>A0ABD3UID6_9LAMI</name>
<evidence type="ECO:0000313" key="1">
    <source>
        <dbReference type="EMBL" id="KAL3849289.1"/>
    </source>
</evidence>
<protein>
    <submittedName>
        <fullName evidence="1">Uncharacterized protein</fullName>
    </submittedName>
</protein>
<comment type="caution">
    <text evidence="1">The sequence shown here is derived from an EMBL/GenBank/DDBJ whole genome shotgun (WGS) entry which is preliminary data.</text>
</comment>
<organism evidence="1 2">
    <name type="scientific">Penstemon smallii</name>
    <dbReference type="NCBI Taxonomy" id="265156"/>
    <lineage>
        <taxon>Eukaryota</taxon>
        <taxon>Viridiplantae</taxon>
        <taxon>Streptophyta</taxon>
        <taxon>Embryophyta</taxon>
        <taxon>Tracheophyta</taxon>
        <taxon>Spermatophyta</taxon>
        <taxon>Magnoliopsida</taxon>
        <taxon>eudicotyledons</taxon>
        <taxon>Gunneridae</taxon>
        <taxon>Pentapetalae</taxon>
        <taxon>asterids</taxon>
        <taxon>lamiids</taxon>
        <taxon>Lamiales</taxon>
        <taxon>Plantaginaceae</taxon>
        <taxon>Cheloneae</taxon>
        <taxon>Penstemon</taxon>
    </lineage>
</organism>
<sequence length="57" mass="6842">MFNIMKATQLNKMIIYAEKHLYIQNIITNEDYNIPSCMPLPMKPVNNYDPLYKKIYD</sequence>
<dbReference type="Proteomes" id="UP001634393">
    <property type="component" value="Unassembled WGS sequence"/>
</dbReference>
<dbReference type="EMBL" id="JBJXBP010000001">
    <property type="protein sequence ID" value="KAL3849289.1"/>
    <property type="molecule type" value="Genomic_DNA"/>
</dbReference>